<dbReference type="GO" id="GO:0006886">
    <property type="term" value="P:intracellular protein transport"/>
    <property type="evidence" value="ECO:0007669"/>
    <property type="project" value="TreeGrafter"/>
</dbReference>
<evidence type="ECO:0000256" key="4">
    <source>
        <dbReference type="ARBA" id="ARBA00008148"/>
    </source>
</evidence>
<dbReference type="GO" id="GO:0042734">
    <property type="term" value="C:presynaptic membrane"/>
    <property type="evidence" value="ECO:0007669"/>
    <property type="project" value="UniProtKB-SubCell"/>
</dbReference>
<dbReference type="InterPro" id="IPR047843">
    <property type="entry name" value="WLS-like_TM"/>
</dbReference>
<keyword evidence="10" id="KW-0333">Golgi apparatus</keyword>
<evidence type="ECO:0000259" key="20">
    <source>
        <dbReference type="Pfam" id="PF21883"/>
    </source>
</evidence>
<dbReference type="GO" id="GO:0017147">
    <property type="term" value="F:Wnt-protein binding"/>
    <property type="evidence" value="ECO:0007669"/>
    <property type="project" value="InterPro"/>
</dbReference>
<evidence type="ECO:0000256" key="16">
    <source>
        <dbReference type="ARBA" id="ARBA00034104"/>
    </source>
</evidence>
<dbReference type="GO" id="GO:0045211">
    <property type="term" value="C:postsynaptic membrane"/>
    <property type="evidence" value="ECO:0007669"/>
    <property type="project" value="UniProtKB-SubCell"/>
</dbReference>
<dbReference type="AlphaFoldDB" id="A0A8J5K3Q8"/>
<evidence type="ECO:0000256" key="18">
    <source>
        <dbReference type="SAM" id="Phobius"/>
    </source>
</evidence>
<evidence type="ECO:0000259" key="19">
    <source>
        <dbReference type="Pfam" id="PF06664"/>
    </source>
</evidence>
<keyword evidence="12" id="KW-0628">Postsynaptic cell membrane</keyword>
<feature type="domain" description="Wntless GOLD" evidence="20">
    <location>
        <begin position="111"/>
        <end position="236"/>
    </location>
</feature>
<feature type="transmembrane region" description="Helical" evidence="18">
    <location>
        <begin position="312"/>
        <end position="329"/>
    </location>
</feature>
<feature type="transmembrane region" description="Helical" evidence="18">
    <location>
        <begin position="472"/>
        <end position="492"/>
    </location>
</feature>
<evidence type="ECO:0000256" key="9">
    <source>
        <dbReference type="ARBA" id="ARBA00022989"/>
    </source>
</evidence>
<keyword evidence="8 18" id="KW-0812">Transmembrane</keyword>
<feature type="transmembrane region" description="Helical" evidence="18">
    <location>
        <begin position="423"/>
        <end position="445"/>
    </location>
</feature>
<dbReference type="Pfam" id="PF21883">
    <property type="entry name" value="WLS_GOLD"/>
    <property type="match status" value="1"/>
</dbReference>
<dbReference type="GO" id="GO:0010008">
    <property type="term" value="C:endosome membrane"/>
    <property type="evidence" value="ECO:0007669"/>
    <property type="project" value="UniProtKB-SubCell"/>
</dbReference>
<dbReference type="PANTHER" id="PTHR13449:SF2">
    <property type="entry name" value="PROTEIN WNTLESS HOMOLOG"/>
    <property type="match status" value="1"/>
</dbReference>
<dbReference type="GO" id="GO:0005789">
    <property type="term" value="C:endoplasmic reticulum membrane"/>
    <property type="evidence" value="ECO:0007669"/>
    <property type="project" value="UniProtKB-SubCell"/>
</dbReference>
<evidence type="ECO:0000256" key="15">
    <source>
        <dbReference type="ARBA" id="ARBA00025880"/>
    </source>
</evidence>
<evidence type="ECO:0000256" key="8">
    <source>
        <dbReference type="ARBA" id="ARBA00022692"/>
    </source>
</evidence>
<feature type="domain" description="Wntless-like transmembrane" evidence="19">
    <location>
        <begin position="238"/>
        <end position="491"/>
    </location>
</feature>
<evidence type="ECO:0000256" key="3">
    <source>
        <dbReference type="ARBA" id="ARBA00004653"/>
    </source>
</evidence>
<keyword evidence="12" id="KW-0770">Synapse</keyword>
<evidence type="ECO:0000313" key="21">
    <source>
        <dbReference type="EMBL" id="KAG7166919.1"/>
    </source>
</evidence>
<evidence type="ECO:0000256" key="7">
    <source>
        <dbReference type="ARBA" id="ARBA00022687"/>
    </source>
</evidence>
<proteinExistence type="inferred from homology"/>
<keyword evidence="11 18" id="KW-0472">Membrane</keyword>
<feature type="transmembrane region" description="Helical" evidence="18">
    <location>
        <begin position="350"/>
        <end position="374"/>
    </location>
</feature>
<keyword evidence="22" id="KW-1185">Reference proteome</keyword>
<keyword evidence="7" id="KW-0879">Wnt signaling pathway</keyword>
<evidence type="ECO:0000313" key="22">
    <source>
        <dbReference type="Proteomes" id="UP000747542"/>
    </source>
</evidence>
<dbReference type="Pfam" id="PF06664">
    <property type="entry name" value="WLS-like_TM"/>
    <property type="match status" value="1"/>
</dbReference>
<gene>
    <name evidence="21" type="primary">Wls-L3</name>
    <name evidence="21" type="ORF">Hamer_G021735</name>
</gene>
<keyword evidence="6" id="KW-0217">Developmental protein</keyword>
<dbReference type="InterPro" id="IPR053936">
    <property type="entry name" value="WLS_GOLD"/>
</dbReference>
<feature type="transmembrane region" description="Helical" evidence="18">
    <location>
        <begin position="386"/>
        <end position="411"/>
    </location>
</feature>
<evidence type="ECO:0000256" key="1">
    <source>
        <dbReference type="ARBA" id="ARBA00004337"/>
    </source>
</evidence>
<evidence type="ECO:0000256" key="17">
    <source>
        <dbReference type="ARBA" id="ARBA00034107"/>
    </source>
</evidence>
<dbReference type="GO" id="GO:0061355">
    <property type="term" value="P:Wnt protein secretion"/>
    <property type="evidence" value="ECO:0007669"/>
    <property type="project" value="TreeGrafter"/>
</dbReference>
<feature type="transmembrane region" description="Helical" evidence="18">
    <location>
        <begin position="36"/>
        <end position="57"/>
    </location>
</feature>
<comment type="subunit">
    <text evidence="15">Interacts with wg; in the Golgi. Interacts with Vps35, a component of the retromer complex; wls stability is regulated by Vps35.</text>
</comment>
<evidence type="ECO:0000256" key="2">
    <source>
        <dbReference type="ARBA" id="ARBA00004477"/>
    </source>
</evidence>
<evidence type="ECO:0000256" key="14">
    <source>
        <dbReference type="ARBA" id="ARBA00025339"/>
    </source>
</evidence>
<dbReference type="PANTHER" id="PTHR13449">
    <property type="entry name" value="INTEGRAL MEMBRANE PROTEIN GPR177"/>
    <property type="match status" value="1"/>
</dbReference>
<dbReference type="EMBL" id="JAHLQT010021942">
    <property type="protein sequence ID" value="KAG7166919.1"/>
    <property type="molecule type" value="Genomic_DNA"/>
</dbReference>
<evidence type="ECO:0000256" key="5">
    <source>
        <dbReference type="ARBA" id="ARBA00015887"/>
    </source>
</evidence>
<comment type="caution">
    <text evidence="21">The sequence shown here is derived from an EMBL/GenBank/DDBJ whole genome shotgun (WGS) entry which is preliminary data.</text>
</comment>
<evidence type="ECO:0000256" key="13">
    <source>
        <dbReference type="ARBA" id="ARBA00023273"/>
    </source>
</evidence>
<dbReference type="InterPro" id="IPR009551">
    <property type="entry name" value="Wntless"/>
</dbReference>
<dbReference type="Proteomes" id="UP000747542">
    <property type="component" value="Unassembled WGS sequence"/>
</dbReference>
<comment type="function">
    <text evidence="14">A segment polarity gene required for wingless (wg)-dependent patterning processes, acting in both wg-sending cells and wg-target cells. In non-neuronal cells wls directs wg secretion. The wls traffic loop encompasses the Golgi, the cell surface, an endocytic compartment and a retrograde route leading back to the Golgi, and involves clathrin-mediated endocytosis and the retromer complex (a conserved protein complex consisting of Vps35 and Vps26). In neuronal cells (the larval motorneuron NMJ), the wg signal moves across the synapse via the release of wls-containing exosome-like vesicles. Postsynaptic wls is required for the trafficking of fz2 through the fz2-interacting protein Grip.</text>
</comment>
<protein>
    <recommendedName>
        <fullName evidence="5">Protein wntless</fullName>
    </recommendedName>
</protein>
<evidence type="ECO:0000256" key="6">
    <source>
        <dbReference type="ARBA" id="ARBA00022473"/>
    </source>
</evidence>
<evidence type="ECO:0000256" key="11">
    <source>
        <dbReference type="ARBA" id="ARBA00023136"/>
    </source>
</evidence>
<keyword evidence="13" id="KW-0966">Cell projection</keyword>
<evidence type="ECO:0000256" key="12">
    <source>
        <dbReference type="ARBA" id="ARBA00023257"/>
    </source>
</evidence>
<dbReference type="GO" id="GO:0016055">
    <property type="term" value="P:Wnt signaling pathway"/>
    <property type="evidence" value="ECO:0007669"/>
    <property type="project" value="UniProtKB-KW"/>
</dbReference>
<organism evidence="21 22">
    <name type="scientific">Homarus americanus</name>
    <name type="common">American lobster</name>
    <dbReference type="NCBI Taxonomy" id="6706"/>
    <lineage>
        <taxon>Eukaryota</taxon>
        <taxon>Metazoa</taxon>
        <taxon>Ecdysozoa</taxon>
        <taxon>Arthropoda</taxon>
        <taxon>Crustacea</taxon>
        <taxon>Multicrustacea</taxon>
        <taxon>Malacostraca</taxon>
        <taxon>Eumalacostraca</taxon>
        <taxon>Eucarida</taxon>
        <taxon>Decapoda</taxon>
        <taxon>Pleocyemata</taxon>
        <taxon>Astacidea</taxon>
        <taxon>Nephropoidea</taxon>
        <taxon>Nephropidae</taxon>
        <taxon>Homarus</taxon>
    </lineage>
</organism>
<sequence>MLKLFLKCKQTVVALKELTLYLKQDMPDNATKRTSTVAFISLWTFATVIVAGVMFIGGEIAPTPWTQITVRGTKCVESPVNGWYFSEGKHSCLNDFDSTGIKTTSHADNIYYTFQWRLYGVLRLRLLLNDGHLSRHSNSLVLKSRLGYISDDDPYNPTLIDTNYQKRKLYCSFIEKHKFDGETYNCSPQVVFVLYSLYHDRYLINMMIPHHRDDTNEWINRNFGRVKDAYISFFSQAGWYTVMLVSLQTIFLPILAVVLWRFRKCVSDLERPPTHLECVLALLAVAITIMNCPLEFVALIVNYPWLIVVNDIRHNFFYASFMTFFLYLTDKHLKPGVSCPHAKEAINMSIRIGNLAILIVDIIEHIVIILHPLAVTFESMHFSMSMLFFSMLGCYLTCITVRTCSALTAIIKKGLVHEEETRCQEMVVLIITWICFFMTAADFIIKRLHDGMWMWDYRLGELEIKNTGGYQLGVYCMWNVFTCVLLVVYTPLRKPPQPQGSLEMARVVGVPLQTRQSPSFVDLRVTTL</sequence>
<evidence type="ECO:0000256" key="10">
    <source>
        <dbReference type="ARBA" id="ARBA00023034"/>
    </source>
</evidence>
<keyword evidence="9 18" id="KW-1133">Transmembrane helix</keyword>
<comment type="subcellular location">
    <subcellularLocation>
        <location evidence="2">Endoplasmic reticulum membrane</location>
        <topology evidence="2">Multi-pass membrane protein</topology>
    </subcellularLocation>
    <subcellularLocation>
        <location evidence="1">Endosome membrane</location>
        <topology evidence="1">Multi-pass membrane protein</topology>
    </subcellularLocation>
    <subcellularLocation>
        <location evidence="3">Golgi apparatus membrane</location>
        <topology evidence="3">Multi-pass membrane protein</topology>
    </subcellularLocation>
    <subcellularLocation>
        <location evidence="16">Postsynaptic cell membrane</location>
        <topology evidence="16">Multi-pass membrane protein</topology>
    </subcellularLocation>
    <subcellularLocation>
        <location evidence="17">Presynaptic cell membrane</location>
        <topology evidence="17">Multi-pass membrane protein</topology>
    </subcellularLocation>
</comment>
<name>A0A8J5K3Q8_HOMAM</name>
<accession>A0A8J5K3Q8</accession>
<feature type="transmembrane region" description="Helical" evidence="18">
    <location>
        <begin position="237"/>
        <end position="260"/>
    </location>
</feature>
<dbReference type="GO" id="GO:0000139">
    <property type="term" value="C:Golgi membrane"/>
    <property type="evidence" value="ECO:0007669"/>
    <property type="project" value="UniProtKB-SubCell"/>
</dbReference>
<reference evidence="21" key="1">
    <citation type="journal article" date="2021" name="Sci. Adv.">
        <title>The American lobster genome reveals insights on longevity, neural, and immune adaptations.</title>
        <authorList>
            <person name="Polinski J.M."/>
            <person name="Zimin A.V."/>
            <person name="Clark K.F."/>
            <person name="Kohn A.B."/>
            <person name="Sadowski N."/>
            <person name="Timp W."/>
            <person name="Ptitsyn A."/>
            <person name="Khanna P."/>
            <person name="Romanova D.Y."/>
            <person name="Williams P."/>
            <person name="Greenwood S.J."/>
            <person name="Moroz L.L."/>
            <person name="Walt D.R."/>
            <person name="Bodnar A.G."/>
        </authorList>
    </citation>
    <scope>NUCLEOTIDE SEQUENCE</scope>
    <source>
        <strain evidence="21">GMGI-L3</strain>
    </source>
</reference>
<feature type="transmembrane region" description="Helical" evidence="18">
    <location>
        <begin position="280"/>
        <end position="306"/>
    </location>
</feature>
<comment type="similarity">
    <text evidence="4">Belongs to the wntless family.</text>
</comment>